<dbReference type="Pfam" id="PF00665">
    <property type="entry name" value="rve"/>
    <property type="match status" value="1"/>
</dbReference>
<dbReference type="FunFam" id="3.30.70.270:FF:000020">
    <property type="entry name" value="Transposon Tf2-6 polyprotein-like Protein"/>
    <property type="match status" value="1"/>
</dbReference>
<dbReference type="PROSITE" id="PS50994">
    <property type="entry name" value="INTEGRASE"/>
    <property type="match status" value="1"/>
</dbReference>
<accession>A0A815N549</accession>
<dbReference type="InterPro" id="IPR041577">
    <property type="entry name" value="RT_RNaseH_2"/>
</dbReference>
<evidence type="ECO:0000313" key="6">
    <source>
        <dbReference type="Proteomes" id="UP000663889"/>
    </source>
</evidence>
<dbReference type="GO" id="GO:0003676">
    <property type="term" value="F:nucleic acid binding"/>
    <property type="evidence" value="ECO:0007669"/>
    <property type="project" value="InterPro"/>
</dbReference>
<sequence>MKEKIEAILAIHEPRSLAQANKFIGALSWYRKFIPHFATIAAPIHAVTNLTKDRRNKFQWKYAQSKAFHDLKQMLISKPLFLHYPVDNVPLMLTTDASAIGIGGVLQQEIDGEIHNLYYHSQLMTPCERKYSAIEKEALAIYKCFARMRTFLLGRNIILRTDHCPLCHIMEKTVRNARVDRITHLIQEYNIHKVIHINGRENCLPDFLSRYSNDVFDDLFEIDYGLESKKDHNPSLSLSAKRVASSFSSQHKKNKNLLATMTLRSHSKQHNSIPTKATLDNKIVTENQSNDESLMELSSDTSLPKRFSFNQFDLSKLKEEQEKDPIIQGIAKQIRTNKNSVPFVFKNNIVYKVITPSRHSKRNIEVIYLPSSMIDSLLQACHDDPMSGAHFSFDRTYNKIKNLYWWPAMKSTIRRYIQSCLLCKQYNISRQKKYGYLRPINPPEGPFLLIGIDYCGPLKRTPRENQYVLVITDYFTRHVTAVALPNCTAETTAQALFNEYFCKYGVPAVILSDQGSHFRNQLMENIKVLIGYNHSYSTPYHPQTNGIVERFNATFIPQIAKLQDTQDNNWDEYLQAVVFAYNTGIHKTTKYSPYELIYGRSPRLPINARPSCFSFSKPNDYFEQLKRTLRIYHQAARHHIILQQQNNKYMYDRNRLDPQYKIGDKVLTRMHNSSGKLDSKFSPIPKVITQVYHPIYEVQDEENHVYSQVHVADLRPILIA</sequence>
<dbReference type="Pfam" id="PF17921">
    <property type="entry name" value="Integrase_H2C2"/>
    <property type="match status" value="1"/>
</dbReference>
<evidence type="ECO:0000313" key="5">
    <source>
        <dbReference type="EMBL" id="CAF4035034.1"/>
    </source>
</evidence>
<dbReference type="Proteomes" id="UP000663823">
    <property type="component" value="Unassembled WGS sequence"/>
</dbReference>
<dbReference type="InterPro" id="IPR036397">
    <property type="entry name" value="RNaseH_sf"/>
</dbReference>
<evidence type="ECO:0000313" key="3">
    <source>
        <dbReference type="EMBL" id="CAF1433497.1"/>
    </source>
</evidence>
<reference evidence="3" key="1">
    <citation type="submission" date="2021-02" db="EMBL/GenBank/DDBJ databases">
        <authorList>
            <person name="Nowell W R."/>
        </authorList>
    </citation>
    <scope>NUCLEOTIDE SEQUENCE</scope>
</reference>
<dbReference type="PANTHER" id="PTHR37984">
    <property type="entry name" value="PROTEIN CBG26694"/>
    <property type="match status" value="1"/>
</dbReference>
<dbReference type="Gene3D" id="1.10.340.70">
    <property type="match status" value="1"/>
</dbReference>
<protein>
    <recommendedName>
        <fullName evidence="1">Integrase catalytic domain-containing protein</fullName>
    </recommendedName>
</protein>
<feature type="domain" description="Integrase catalytic" evidence="1">
    <location>
        <begin position="442"/>
        <end position="601"/>
    </location>
</feature>
<dbReference type="CDD" id="cd09274">
    <property type="entry name" value="RNase_HI_RT_Ty3"/>
    <property type="match status" value="1"/>
</dbReference>
<dbReference type="Gene3D" id="3.30.420.10">
    <property type="entry name" value="Ribonuclease H-like superfamily/Ribonuclease H"/>
    <property type="match status" value="1"/>
</dbReference>
<evidence type="ECO:0000313" key="4">
    <source>
        <dbReference type="EMBL" id="CAF4004466.1"/>
    </source>
</evidence>
<dbReference type="Pfam" id="PF17919">
    <property type="entry name" value="RT_RNaseH_2"/>
    <property type="match status" value="1"/>
</dbReference>
<dbReference type="InterPro" id="IPR050951">
    <property type="entry name" value="Retrovirus_Pol_polyprotein"/>
</dbReference>
<evidence type="ECO:0000259" key="1">
    <source>
        <dbReference type="PROSITE" id="PS50994"/>
    </source>
</evidence>
<dbReference type="SUPFAM" id="SSF53098">
    <property type="entry name" value="Ribonuclease H-like"/>
    <property type="match status" value="1"/>
</dbReference>
<dbReference type="EMBL" id="CAJNOU010004250">
    <property type="protein sequence ID" value="CAF1433497.1"/>
    <property type="molecule type" value="Genomic_DNA"/>
</dbReference>
<dbReference type="GO" id="GO:0015074">
    <property type="term" value="P:DNA integration"/>
    <property type="evidence" value="ECO:0007669"/>
    <property type="project" value="InterPro"/>
</dbReference>
<dbReference type="FunFam" id="3.30.420.10:FF:000032">
    <property type="entry name" value="Retrovirus-related Pol polyprotein from transposon 297-like Protein"/>
    <property type="match status" value="1"/>
</dbReference>
<dbReference type="EMBL" id="CAJNOO010003420">
    <property type="protein sequence ID" value="CAF1336311.1"/>
    <property type="molecule type" value="Genomic_DNA"/>
</dbReference>
<dbReference type="Proteomes" id="UP000663882">
    <property type="component" value="Unassembled WGS sequence"/>
</dbReference>
<dbReference type="InterPro" id="IPR043128">
    <property type="entry name" value="Rev_trsase/Diguanyl_cyclase"/>
</dbReference>
<dbReference type="InterPro" id="IPR012337">
    <property type="entry name" value="RNaseH-like_sf"/>
</dbReference>
<dbReference type="FunFam" id="1.10.340.70:FF:000001">
    <property type="entry name" value="Retrovirus-related Pol polyprotein from transposon gypsy-like Protein"/>
    <property type="match status" value="1"/>
</dbReference>
<dbReference type="InterPro" id="IPR041588">
    <property type="entry name" value="Integrase_H2C2"/>
</dbReference>
<organism evidence="3 6">
    <name type="scientific">Rotaria sordida</name>
    <dbReference type="NCBI Taxonomy" id="392033"/>
    <lineage>
        <taxon>Eukaryota</taxon>
        <taxon>Metazoa</taxon>
        <taxon>Spiralia</taxon>
        <taxon>Gnathifera</taxon>
        <taxon>Rotifera</taxon>
        <taxon>Eurotatoria</taxon>
        <taxon>Bdelloidea</taxon>
        <taxon>Philodinida</taxon>
        <taxon>Philodinidae</taxon>
        <taxon>Rotaria</taxon>
    </lineage>
</organism>
<dbReference type="SUPFAM" id="SSF56672">
    <property type="entry name" value="DNA/RNA polymerases"/>
    <property type="match status" value="1"/>
</dbReference>
<dbReference type="Proteomes" id="UP000663889">
    <property type="component" value="Unassembled WGS sequence"/>
</dbReference>
<name>A0A815N549_9BILA</name>
<dbReference type="EMBL" id="CAJOBE010007401">
    <property type="protein sequence ID" value="CAF4035034.1"/>
    <property type="molecule type" value="Genomic_DNA"/>
</dbReference>
<evidence type="ECO:0000313" key="2">
    <source>
        <dbReference type="EMBL" id="CAF1336311.1"/>
    </source>
</evidence>
<proteinExistence type="predicted"/>
<dbReference type="PANTHER" id="PTHR37984:SF15">
    <property type="entry name" value="INTEGRASE CATALYTIC DOMAIN-CONTAINING PROTEIN"/>
    <property type="match status" value="1"/>
</dbReference>
<dbReference type="OrthoDB" id="7968508at2759"/>
<dbReference type="InterPro" id="IPR001584">
    <property type="entry name" value="Integrase_cat-core"/>
</dbReference>
<dbReference type="Gene3D" id="3.30.70.270">
    <property type="match status" value="1"/>
</dbReference>
<dbReference type="AlphaFoldDB" id="A0A815N549"/>
<dbReference type="EMBL" id="CAJOAX010007245">
    <property type="protein sequence ID" value="CAF4004466.1"/>
    <property type="molecule type" value="Genomic_DNA"/>
</dbReference>
<comment type="caution">
    <text evidence="3">The sequence shown here is derived from an EMBL/GenBank/DDBJ whole genome shotgun (WGS) entry which is preliminary data.</text>
</comment>
<dbReference type="InterPro" id="IPR043502">
    <property type="entry name" value="DNA/RNA_pol_sf"/>
</dbReference>
<gene>
    <name evidence="5" type="ORF">FNK824_LOCUS27859</name>
    <name evidence="4" type="ORF">OTI717_LOCUS29197</name>
    <name evidence="2" type="ORF">RFH988_LOCUS31538</name>
    <name evidence="3" type="ORF">SEV965_LOCUS32866</name>
</gene>
<dbReference type="Proteomes" id="UP000663874">
    <property type="component" value="Unassembled WGS sequence"/>
</dbReference>